<organism evidence="1 2">
    <name type="scientific">Flavobacterium pisciphilum</name>
    <dbReference type="NCBI Taxonomy" id="2893755"/>
    <lineage>
        <taxon>Bacteria</taxon>
        <taxon>Pseudomonadati</taxon>
        <taxon>Bacteroidota</taxon>
        <taxon>Flavobacteriia</taxon>
        <taxon>Flavobacteriales</taxon>
        <taxon>Flavobacteriaceae</taxon>
        <taxon>Flavobacterium</taxon>
    </lineage>
</organism>
<accession>A0ABS8MU64</accession>
<name>A0ABS8MU64_9FLAO</name>
<keyword evidence="2" id="KW-1185">Reference proteome</keyword>
<dbReference type="EMBL" id="JAJJMO010000001">
    <property type="protein sequence ID" value="MCC9072193.1"/>
    <property type="molecule type" value="Genomic_DNA"/>
</dbReference>
<gene>
    <name evidence="1" type="ORF">LNQ49_11435</name>
</gene>
<protein>
    <submittedName>
        <fullName evidence="1">Uncharacterized protein</fullName>
    </submittedName>
</protein>
<evidence type="ECO:0000313" key="1">
    <source>
        <dbReference type="EMBL" id="MCC9072193.1"/>
    </source>
</evidence>
<proteinExistence type="predicted"/>
<evidence type="ECO:0000313" key="2">
    <source>
        <dbReference type="Proteomes" id="UP001430919"/>
    </source>
</evidence>
<comment type="caution">
    <text evidence="1">The sequence shown here is derived from an EMBL/GenBank/DDBJ whole genome shotgun (WGS) entry which is preliminary data.</text>
</comment>
<sequence length="139" mass="17019">MTSKITQPKERYSTRKAIDKLVKELNMPHENWMQDWPYEIADSSQIDSYINYYQTITDEDEKLLLMKAILQATEEQDSQELLLKYWDTIHHFLNEDFHIHEYTIYYWCCFDNDDLEDSWKITPLMRNFFIEKQNLATYL</sequence>
<reference evidence="1" key="1">
    <citation type="submission" date="2021-11" db="EMBL/GenBank/DDBJ databases">
        <title>Description of novel Flavobacterium species.</title>
        <authorList>
            <person name="Saticioglu I.B."/>
            <person name="Ay H."/>
            <person name="Altun S."/>
            <person name="Duman M."/>
        </authorList>
    </citation>
    <scope>NUCLEOTIDE SEQUENCE</scope>
    <source>
        <strain evidence="1">F-65</strain>
    </source>
</reference>
<dbReference type="Proteomes" id="UP001430919">
    <property type="component" value="Unassembled WGS sequence"/>
</dbReference>
<dbReference type="RefSeq" id="WP_229988963.1">
    <property type="nucleotide sequence ID" value="NZ_JAJJMO010000001.1"/>
</dbReference>